<evidence type="ECO:0000313" key="2">
    <source>
        <dbReference type="EMBL" id="MPD01804.1"/>
    </source>
</evidence>
<feature type="region of interest" description="Disordered" evidence="1">
    <location>
        <begin position="42"/>
        <end position="74"/>
    </location>
</feature>
<accession>A0A5B7K5G9</accession>
<evidence type="ECO:0000256" key="1">
    <source>
        <dbReference type="SAM" id="MobiDB-lite"/>
    </source>
</evidence>
<sequence length="171" mass="18855">MCHVAPRAGRWLAVATNQARQAQTEELVRLLRLAWMSRSRQGSVSTVLPPGRKHFPGRHLRQAPPRPHPPRVSRKESFSALPLLGVLWLSLAPVNLPACLHPHRHGHHVPQAVCAGFSPKTGMVRCNRLIVSEGEPVTRQGRTTQQAVSTVTLFQCCHSHALASFRLSSAT</sequence>
<protein>
    <submittedName>
        <fullName evidence="2">Uncharacterized protein</fullName>
    </submittedName>
</protein>
<proteinExistence type="predicted"/>
<dbReference type="Proteomes" id="UP000324222">
    <property type="component" value="Unassembled WGS sequence"/>
</dbReference>
<evidence type="ECO:0000313" key="3">
    <source>
        <dbReference type="Proteomes" id="UP000324222"/>
    </source>
</evidence>
<comment type="caution">
    <text evidence="2">The sequence shown here is derived from an EMBL/GenBank/DDBJ whole genome shotgun (WGS) entry which is preliminary data.</text>
</comment>
<feature type="compositionally biased region" description="Basic residues" evidence="1">
    <location>
        <begin position="51"/>
        <end position="61"/>
    </location>
</feature>
<dbReference type="EMBL" id="VSRR010128651">
    <property type="protein sequence ID" value="MPD01804.1"/>
    <property type="molecule type" value="Genomic_DNA"/>
</dbReference>
<dbReference type="AlphaFoldDB" id="A0A5B7K5G9"/>
<reference evidence="2 3" key="1">
    <citation type="submission" date="2019-05" db="EMBL/GenBank/DDBJ databases">
        <title>Another draft genome of Portunus trituberculatus and its Hox gene families provides insights of decapod evolution.</title>
        <authorList>
            <person name="Jeong J.-H."/>
            <person name="Song I."/>
            <person name="Kim S."/>
            <person name="Choi T."/>
            <person name="Kim D."/>
            <person name="Ryu S."/>
            <person name="Kim W."/>
        </authorList>
    </citation>
    <scope>NUCLEOTIDE SEQUENCE [LARGE SCALE GENOMIC DNA]</scope>
    <source>
        <tissue evidence="2">Muscle</tissue>
    </source>
</reference>
<keyword evidence="3" id="KW-1185">Reference proteome</keyword>
<organism evidence="2 3">
    <name type="scientific">Portunus trituberculatus</name>
    <name type="common">Swimming crab</name>
    <name type="synonym">Neptunus trituberculatus</name>
    <dbReference type="NCBI Taxonomy" id="210409"/>
    <lineage>
        <taxon>Eukaryota</taxon>
        <taxon>Metazoa</taxon>
        <taxon>Ecdysozoa</taxon>
        <taxon>Arthropoda</taxon>
        <taxon>Crustacea</taxon>
        <taxon>Multicrustacea</taxon>
        <taxon>Malacostraca</taxon>
        <taxon>Eumalacostraca</taxon>
        <taxon>Eucarida</taxon>
        <taxon>Decapoda</taxon>
        <taxon>Pleocyemata</taxon>
        <taxon>Brachyura</taxon>
        <taxon>Eubrachyura</taxon>
        <taxon>Portunoidea</taxon>
        <taxon>Portunidae</taxon>
        <taxon>Portuninae</taxon>
        <taxon>Portunus</taxon>
    </lineage>
</organism>
<gene>
    <name evidence="2" type="ORF">E2C01_097349</name>
</gene>
<name>A0A5B7K5G9_PORTR</name>